<evidence type="ECO:0000313" key="1">
    <source>
        <dbReference type="EMBL" id="MBP2258633.1"/>
    </source>
</evidence>
<sequence>MDESKQYKQYGESKEKPEECVKDVIRRIVKVQEEAEDRCATSCENSIRQLRKPSAVNPSHTTIPFILYCADTCKPFMGSGVFQAPLDKKEDTFFGSIETPIFRAKRFVKGSDNCLQLELLLPVTESRDILMPELEDDSGTIAPFFPTDDLVIDFQATGICIIVNLDHFLGITCLDPITPIPFEEAPESHNTD</sequence>
<dbReference type="Pfam" id="PF10612">
    <property type="entry name" value="Spore-coat_CotZ"/>
    <property type="match status" value="1"/>
</dbReference>
<keyword evidence="1" id="KW-0167">Capsid protein</keyword>
<organism evidence="1 2">
    <name type="scientific">Virgibacillus alimentarius</name>
    <dbReference type="NCBI Taxonomy" id="698769"/>
    <lineage>
        <taxon>Bacteria</taxon>
        <taxon>Bacillati</taxon>
        <taxon>Bacillota</taxon>
        <taxon>Bacilli</taxon>
        <taxon>Bacillales</taxon>
        <taxon>Bacillaceae</taxon>
        <taxon>Virgibacillus</taxon>
    </lineage>
</organism>
<dbReference type="Proteomes" id="UP001519294">
    <property type="component" value="Unassembled WGS sequence"/>
</dbReference>
<name>A0ABS4SAV9_9BACI</name>
<accession>A0ABS4SAV9</accession>
<dbReference type="RefSeq" id="WP_226371510.1">
    <property type="nucleotide sequence ID" value="NZ_JAGIKX010000031.1"/>
</dbReference>
<evidence type="ECO:0000313" key="2">
    <source>
        <dbReference type="Proteomes" id="UP001519294"/>
    </source>
</evidence>
<keyword evidence="1" id="KW-0946">Virion</keyword>
<dbReference type="InterPro" id="IPR019593">
    <property type="entry name" value="Spore_coat_protein_Z/Y"/>
</dbReference>
<dbReference type="EMBL" id="JAGIKX010000031">
    <property type="protein sequence ID" value="MBP2258633.1"/>
    <property type="molecule type" value="Genomic_DNA"/>
</dbReference>
<proteinExistence type="predicted"/>
<reference evidence="1 2" key="1">
    <citation type="submission" date="2021-03" db="EMBL/GenBank/DDBJ databases">
        <title>Genomic Encyclopedia of Type Strains, Phase IV (KMG-IV): sequencing the most valuable type-strain genomes for metagenomic binning, comparative biology and taxonomic classification.</title>
        <authorList>
            <person name="Goeker M."/>
        </authorList>
    </citation>
    <scope>NUCLEOTIDE SEQUENCE [LARGE SCALE GENOMIC DNA]</scope>
    <source>
        <strain evidence="1 2">DSM 25790</strain>
    </source>
</reference>
<keyword evidence="2" id="KW-1185">Reference proteome</keyword>
<protein>
    <submittedName>
        <fullName evidence="1">Spore coat protein Z</fullName>
    </submittedName>
</protein>
<gene>
    <name evidence="1" type="ORF">J2Z81_002617</name>
</gene>
<comment type="caution">
    <text evidence="1">The sequence shown here is derived from an EMBL/GenBank/DDBJ whole genome shotgun (WGS) entry which is preliminary data.</text>
</comment>